<organism evidence="1 2">
    <name type="scientific">Aspergillus piperis CBS 112811</name>
    <dbReference type="NCBI Taxonomy" id="1448313"/>
    <lineage>
        <taxon>Eukaryota</taxon>
        <taxon>Fungi</taxon>
        <taxon>Dikarya</taxon>
        <taxon>Ascomycota</taxon>
        <taxon>Pezizomycotina</taxon>
        <taxon>Eurotiomycetes</taxon>
        <taxon>Eurotiomycetidae</taxon>
        <taxon>Eurotiales</taxon>
        <taxon>Aspergillaceae</taxon>
        <taxon>Aspergillus</taxon>
        <taxon>Aspergillus subgen. Circumdati</taxon>
    </lineage>
</organism>
<dbReference type="AlphaFoldDB" id="A0A8G1VM61"/>
<dbReference type="Proteomes" id="UP000249526">
    <property type="component" value="Unassembled WGS sequence"/>
</dbReference>
<accession>A0A8G1VM61</accession>
<proteinExistence type="predicted"/>
<evidence type="ECO:0000313" key="1">
    <source>
        <dbReference type="EMBL" id="RAH57202.1"/>
    </source>
</evidence>
<name>A0A8G1VM61_9EURO</name>
<reference evidence="1 2" key="1">
    <citation type="submission" date="2018-02" db="EMBL/GenBank/DDBJ databases">
        <title>The genomes of Aspergillus section Nigri reveals drivers in fungal speciation.</title>
        <authorList>
            <consortium name="DOE Joint Genome Institute"/>
            <person name="Vesth T.C."/>
            <person name="Nybo J."/>
            <person name="Theobald S."/>
            <person name="Brandl J."/>
            <person name="Frisvad J.C."/>
            <person name="Nielsen K.F."/>
            <person name="Lyhne E.K."/>
            <person name="Kogle M.E."/>
            <person name="Kuo A."/>
            <person name="Riley R."/>
            <person name="Clum A."/>
            <person name="Nolan M."/>
            <person name="Lipzen A."/>
            <person name="Salamov A."/>
            <person name="Henrissat B."/>
            <person name="Wiebenga A."/>
            <person name="De vries R.P."/>
            <person name="Grigoriev I.V."/>
            <person name="Mortensen U.H."/>
            <person name="Andersen M.R."/>
            <person name="Baker S.E."/>
        </authorList>
    </citation>
    <scope>NUCLEOTIDE SEQUENCE [LARGE SCALE GENOMIC DNA]</scope>
    <source>
        <strain evidence="1 2">CBS 112811</strain>
    </source>
</reference>
<sequence>MPAVPNHLDGQLGSSNYPPCMTYPQLSNVFLWRRGDWEFVGKKAGEVAGLGPRQCCDVVIRRPDKKSSGEELPRPQQHPVLGLGTVSILMRDICHHRCQVMTINWLHGLVIPHGFDPP</sequence>
<gene>
    <name evidence="1" type="ORF">BO85DRAFT_35466</name>
</gene>
<keyword evidence="2" id="KW-1185">Reference proteome</keyword>
<dbReference type="RefSeq" id="XP_025515124.1">
    <property type="nucleotide sequence ID" value="XM_025655489.1"/>
</dbReference>
<dbReference type="EMBL" id="KZ825063">
    <property type="protein sequence ID" value="RAH57202.1"/>
    <property type="molecule type" value="Genomic_DNA"/>
</dbReference>
<evidence type="ECO:0000313" key="2">
    <source>
        <dbReference type="Proteomes" id="UP000249526"/>
    </source>
</evidence>
<protein>
    <submittedName>
        <fullName evidence="1">Uncharacterized protein</fullName>
    </submittedName>
</protein>
<dbReference type="GeneID" id="37158891"/>